<sequence>MPFLSSILSGIAKRLASKSSPEPTVYVVWGKQSSPYPDLEHFEPIIGIVANEHECFALEEKYSHVEVSWEARKVSGAKNNDVTTAQPLYLTHTTLEQYDVDSEGNPLFGTMDFPRPSGVYFTREAAKHEAPDEYLHLVHLGEIDLHGVGKLLD</sequence>
<gene>
    <name evidence="1" type="ORF">D3791_04785</name>
</gene>
<accession>A0A6H0SIX2</accession>
<proteinExistence type="predicted"/>
<name>A0A6H0SIX2_9MICC</name>
<dbReference type="AlphaFoldDB" id="A0A6H0SIX2"/>
<organism evidence="1 2">
    <name type="scientific">Glutamicibacter mishrai</name>
    <dbReference type="NCBI Taxonomy" id="1775880"/>
    <lineage>
        <taxon>Bacteria</taxon>
        <taxon>Bacillati</taxon>
        <taxon>Actinomycetota</taxon>
        <taxon>Actinomycetes</taxon>
        <taxon>Micrococcales</taxon>
        <taxon>Micrococcaceae</taxon>
        <taxon>Glutamicibacter</taxon>
    </lineage>
</organism>
<evidence type="ECO:0000313" key="2">
    <source>
        <dbReference type="Proteomes" id="UP000502331"/>
    </source>
</evidence>
<dbReference type="EMBL" id="CP032549">
    <property type="protein sequence ID" value="QIV86501.1"/>
    <property type="molecule type" value="Genomic_DNA"/>
</dbReference>
<evidence type="ECO:0000313" key="1">
    <source>
        <dbReference type="EMBL" id="QIV86501.1"/>
    </source>
</evidence>
<protein>
    <submittedName>
        <fullName evidence="1">Uncharacterized protein</fullName>
    </submittedName>
</protein>
<reference evidence="1 2" key="1">
    <citation type="submission" date="2018-09" db="EMBL/GenBank/DDBJ databases">
        <title>Glutamicibacter mishrai S5-52T (LMG 29155T = KCTC 39846T).</title>
        <authorList>
            <person name="Das S.K."/>
        </authorList>
    </citation>
    <scope>NUCLEOTIDE SEQUENCE [LARGE SCALE GENOMIC DNA]</scope>
    <source>
        <strain evidence="1 2">S5-52</strain>
    </source>
</reference>
<keyword evidence="2" id="KW-1185">Reference proteome</keyword>
<dbReference type="Proteomes" id="UP000502331">
    <property type="component" value="Chromosome"/>
</dbReference>
<dbReference type="RefSeq" id="WP_172511431.1">
    <property type="nucleotide sequence ID" value="NZ_CP032549.1"/>
</dbReference>